<keyword evidence="4" id="KW-1185">Reference proteome</keyword>
<gene>
    <name evidence="3" type="ORF">MALV_44700</name>
</gene>
<evidence type="ECO:0000256" key="1">
    <source>
        <dbReference type="SAM" id="MobiDB-lite"/>
    </source>
</evidence>
<proteinExistence type="predicted"/>
<feature type="chain" id="PRO_5027082586" description="Intersectin-EH binding protein Ibp1" evidence="2">
    <location>
        <begin position="33"/>
        <end position="107"/>
    </location>
</feature>
<evidence type="ECO:0000313" key="3">
    <source>
        <dbReference type="EMBL" id="BBX29345.1"/>
    </source>
</evidence>
<dbReference type="EMBL" id="AP022565">
    <property type="protein sequence ID" value="BBX29345.1"/>
    <property type="molecule type" value="Genomic_DNA"/>
</dbReference>
<feature type="region of interest" description="Disordered" evidence="1">
    <location>
        <begin position="83"/>
        <end position="107"/>
    </location>
</feature>
<feature type="signal peptide" evidence="2">
    <location>
        <begin position="1"/>
        <end position="32"/>
    </location>
</feature>
<dbReference type="KEGG" id="malv:MALV_44700"/>
<name>A0A6N4UZC1_9MYCO</name>
<dbReference type="AlphaFoldDB" id="A0A6N4UZC1"/>
<organism evidence="3 4">
    <name type="scientific">Mycolicibacterium alvei</name>
    <dbReference type="NCBI Taxonomy" id="67081"/>
    <lineage>
        <taxon>Bacteria</taxon>
        <taxon>Bacillati</taxon>
        <taxon>Actinomycetota</taxon>
        <taxon>Actinomycetes</taxon>
        <taxon>Mycobacteriales</taxon>
        <taxon>Mycobacteriaceae</taxon>
        <taxon>Mycolicibacterium</taxon>
    </lineage>
</organism>
<dbReference type="Proteomes" id="UP000466906">
    <property type="component" value="Chromosome"/>
</dbReference>
<evidence type="ECO:0000313" key="4">
    <source>
        <dbReference type="Proteomes" id="UP000466906"/>
    </source>
</evidence>
<evidence type="ECO:0008006" key="5">
    <source>
        <dbReference type="Google" id="ProtNLM"/>
    </source>
</evidence>
<reference evidence="3 4" key="1">
    <citation type="journal article" date="2019" name="Emerg. Microbes Infect.">
        <title>Comprehensive subspecies identification of 175 nontuberculous mycobacteria species based on 7547 genomic profiles.</title>
        <authorList>
            <person name="Matsumoto Y."/>
            <person name="Kinjo T."/>
            <person name="Motooka D."/>
            <person name="Nabeya D."/>
            <person name="Jung N."/>
            <person name="Uechi K."/>
            <person name="Horii T."/>
            <person name="Iida T."/>
            <person name="Fujita J."/>
            <person name="Nakamura S."/>
        </authorList>
    </citation>
    <scope>NUCLEOTIDE SEQUENCE [LARGE SCALE GENOMIC DNA]</scope>
    <source>
        <strain evidence="3 4">JCM 12272</strain>
    </source>
</reference>
<accession>A0A6N4UZC1</accession>
<protein>
    <recommendedName>
        <fullName evidence="5">Intersectin-EH binding protein Ibp1</fullName>
    </recommendedName>
</protein>
<dbReference type="RefSeq" id="WP_163667696.1">
    <property type="nucleotide sequence ID" value="NZ_AP022565.1"/>
</dbReference>
<sequence length="107" mass="10952">MTRIKASTLLLALLGFVLFLSGPVITAPPAYAACAPNQQLDPRTGMCWSTADRNTVGTPRGTGGTAPCIPGRLGMCLAAAQNGTQPGANLKPQPPGGPAPRTTWPAR</sequence>
<keyword evidence="2" id="KW-0732">Signal</keyword>
<evidence type="ECO:0000256" key="2">
    <source>
        <dbReference type="SAM" id="SignalP"/>
    </source>
</evidence>